<dbReference type="AlphaFoldDB" id="A0A2U2BQI6"/>
<dbReference type="SUPFAM" id="SSF53474">
    <property type="entry name" value="alpha/beta-Hydrolases"/>
    <property type="match status" value="1"/>
</dbReference>
<reference evidence="2 3" key="1">
    <citation type="submission" date="2018-05" db="EMBL/GenBank/DDBJ databases">
        <title>Genome Sequence of an Efficient Indole-Degrading Bacterium, Alcaligenes sp.YBY.</title>
        <authorList>
            <person name="Yang B."/>
        </authorList>
    </citation>
    <scope>NUCLEOTIDE SEQUENCE [LARGE SCALE GENOMIC DNA]</scope>
    <source>
        <strain evidence="2 3">YBY</strain>
    </source>
</reference>
<dbReference type="Proteomes" id="UP000245216">
    <property type="component" value="Unassembled WGS sequence"/>
</dbReference>
<feature type="chain" id="PRO_5015700405" evidence="1">
    <location>
        <begin position="19"/>
        <end position="295"/>
    </location>
</feature>
<dbReference type="RefSeq" id="WP_109088613.1">
    <property type="nucleotide sequence ID" value="NZ_CAXOJJ010000007.1"/>
</dbReference>
<feature type="signal peptide" evidence="1">
    <location>
        <begin position="1"/>
        <end position="18"/>
    </location>
</feature>
<name>A0A2U2BQI6_ALCFA</name>
<keyword evidence="1" id="KW-0732">Signal</keyword>
<protein>
    <submittedName>
        <fullName evidence="2">Prolyl oligopeptidase</fullName>
    </submittedName>
</protein>
<reference evidence="2 3" key="2">
    <citation type="submission" date="2018-05" db="EMBL/GenBank/DDBJ databases">
        <authorList>
            <person name="Lanie J.A."/>
            <person name="Ng W.-L."/>
            <person name="Kazmierczak K.M."/>
            <person name="Andrzejewski T.M."/>
            <person name="Davidsen T.M."/>
            <person name="Wayne K.J."/>
            <person name="Tettelin H."/>
            <person name="Glass J.I."/>
            <person name="Rusch D."/>
            <person name="Podicherti R."/>
            <person name="Tsui H.-C.T."/>
            <person name="Winkler M.E."/>
        </authorList>
    </citation>
    <scope>NUCLEOTIDE SEQUENCE [LARGE SCALE GENOMIC DNA]</scope>
    <source>
        <strain evidence="2 3">YBY</strain>
    </source>
</reference>
<accession>A0A2U2BQI6</accession>
<dbReference type="EMBL" id="QEXO01000001">
    <property type="protein sequence ID" value="PWE16248.1"/>
    <property type="molecule type" value="Genomic_DNA"/>
</dbReference>
<gene>
    <name evidence="2" type="ORF">DF183_05880</name>
</gene>
<dbReference type="STRING" id="511.UZ73_18170"/>
<evidence type="ECO:0000313" key="3">
    <source>
        <dbReference type="Proteomes" id="UP000245216"/>
    </source>
</evidence>
<evidence type="ECO:0000313" key="2">
    <source>
        <dbReference type="EMBL" id="PWE16248.1"/>
    </source>
</evidence>
<dbReference type="Gene3D" id="3.40.50.1820">
    <property type="entry name" value="alpha/beta hydrolase"/>
    <property type="match status" value="1"/>
</dbReference>
<proteinExistence type="predicted"/>
<sequence length="295" mass="31602">MKRLIISIALLLVSSAHAWAEQALSWGGQPSKDLCSLSEGGVWTEYAGGVECLRYFVGGEIDNAPVVIVVLRGDRDTWLKRDPKDIPQNTASAQTALARSLSEEMGFPVVVLSRPGTYGASGDHRRRRQIEEFLAIDGALDSIRADHRIGRFVLLGHSGGATAGAALLTLGRDDIGCAVLTSGAFGLLERAEVLRESAGRLSRPGVDTTGLPTPYDPLDHLDGVVADQARLIIILGNSHDRVTPFYLQKRFYQGLRFGGHRAELREAGASAPAYHNLTGKAGPRAAAECAREVAP</sequence>
<dbReference type="InterPro" id="IPR029058">
    <property type="entry name" value="AB_hydrolase_fold"/>
</dbReference>
<comment type="caution">
    <text evidence="2">The sequence shown here is derived from an EMBL/GenBank/DDBJ whole genome shotgun (WGS) entry which is preliminary data.</text>
</comment>
<organism evidence="2 3">
    <name type="scientific">Alcaligenes faecalis</name>
    <dbReference type="NCBI Taxonomy" id="511"/>
    <lineage>
        <taxon>Bacteria</taxon>
        <taxon>Pseudomonadati</taxon>
        <taxon>Pseudomonadota</taxon>
        <taxon>Betaproteobacteria</taxon>
        <taxon>Burkholderiales</taxon>
        <taxon>Alcaligenaceae</taxon>
        <taxon>Alcaligenes</taxon>
    </lineage>
</organism>
<evidence type="ECO:0000256" key="1">
    <source>
        <dbReference type="SAM" id="SignalP"/>
    </source>
</evidence>